<sequence length="69" mass="8061">MALRELFLREEFVVFCWVFEKFWRFGVVILWCGCGVLRGGCGDSAVVFCGDEKCDTDSGFIFWAFPFWE</sequence>
<evidence type="ECO:0000313" key="1">
    <source>
        <dbReference type="EMBL" id="XCB33067.1"/>
    </source>
</evidence>
<gene>
    <name evidence="1" type="ORF">RBB77_22055</name>
</gene>
<evidence type="ECO:0008006" key="2">
    <source>
        <dbReference type="Google" id="ProtNLM"/>
    </source>
</evidence>
<accession>A0AAU7ZQ77</accession>
<dbReference type="EMBL" id="CP132942">
    <property type="protein sequence ID" value="XCB33067.1"/>
    <property type="molecule type" value="Genomic_DNA"/>
</dbReference>
<name>A0AAU7ZQ77_9BACT</name>
<reference evidence="1" key="1">
    <citation type="submission" date="2023-08" db="EMBL/GenBank/DDBJ databases">
        <authorList>
            <person name="Messyasz A."/>
            <person name="Mannisto M.K."/>
            <person name="Kerkhof L.J."/>
            <person name="Haggblom M."/>
        </authorList>
    </citation>
    <scope>NUCLEOTIDE SEQUENCE</scope>
    <source>
        <strain evidence="1">X5P6</strain>
    </source>
</reference>
<dbReference type="AlphaFoldDB" id="A0AAU7ZQ77"/>
<protein>
    <recommendedName>
        <fullName evidence="2">Transmembrane protein</fullName>
    </recommendedName>
</protein>
<dbReference type="RefSeq" id="WP_353063912.1">
    <property type="nucleotide sequence ID" value="NZ_CP132942.1"/>
</dbReference>
<organism evidence="1">
    <name type="scientific">Tunturiibacter psychrotolerans</name>
    <dbReference type="NCBI Taxonomy" id="3069686"/>
    <lineage>
        <taxon>Bacteria</taxon>
        <taxon>Pseudomonadati</taxon>
        <taxon>Acidobacteriota</taxon>
        <taxon>Terriglobia</taxon>
        <taxon>Terriglobales</taxon>
        <taxon>Acidobacteriaceae</taxon>
        <taxon>Tunturiibacter</taxon>
    </lineage>
</organism>
<proteinExistence type="predicted"/>
<reference evidence="1" key="2">
    <citation type="journal article" date="2024" name="Environ. Microbiol.">
        <title>Genome analysis and description of Tunturibacter gen. nov. expands the diversity of Terriglobia in tundra soils.</title>
        <authorList>
            <person name="Messyasz A."/>
            <person name="Mannisto M.K."/>
            <person name="Kerkhof L.J."/>
            <person name="Haggblom M.M."/>
        </authorList>
    </citation>
    <scope>NUCLEOTIDE SEQUENCE</scope>
    <source>
        <strain evidence="1">X5P6</strain>
    </source>
</reference>
<dbReference type="KEGG" id="tpsc:RBB77_22055"/>